<feature type="signal peptide" evidence="2">
    <location>
        <begin position="1"/>
        <end position="16"/>
    </location>
</feature>
<gene>
    <name evidence="3" type="ORF">TAPDE_005454</name>
</gene>
<dbReference type="EMBL" id="CAHR02000339">
    <property type="protein sequence ID" value="CCG84897.1"/>
    <property type="molecule type" value="Genomic_DNA"/>
</dbReference>
<protein>
    <recommendedName>
        <fullName evidence="5">GPI anchored protein</fullName>
    </recommendedName>
</protein>
<feature type="compositionally biased region" description="Polar residues" evidence="1">
    <location>
        <begin position="38"/>
        <end position="64"/>
    </location>
</feature>
<organism evidence="3 4">
    <name type="scientific">Taphrina deformans (strain PYCC 5710 / ATCC 11124 / CBS 356.35 / IMI 108563 / JCM 9778 / NBRC 8474)</name>
    <name type="common">Peach leaf curl fungus</name>
    <name type="synonym">Lalaria deformans</name>
    <dbReference type="NCBI Taxonomy" id="1097556"/>
    <lineage>
        <taxon>Eukaryota</taxon>
        <taxon>Fungi</taxon>
        <taxon>Dikarya</taxon>
        <taxon>Ascomycota</taxon>
        <taxon>Taphrinomycotina</taxon>
        <taxon>Taphrinomycetes</taxon>
        <taxon>Taphrinales</taxon>
        <taxon>Taphrinaceae</taxon>
        <taxon>Taphrina</taxon>
    </lineage>
</organism>
<dbReference type="VEuPathDB" id="FungiDB:TAPDE_005454"/>
<evidence type="ECO:0000256" key="2">
    <source>
        <dbReference type="SAM" id="SignalP"/>
    </source>
</evidence>
<dbReference type="AlphaFoldDB" id="S0BEE0"/>
<evidence type="ECO:0000256" key="1">
    <source>
        <dbReference type="SAM" id="MobiDB-lite"/>
    </source>
</evidence>
<feature type="chain" id="PRO_5004494767" description="GPI anchored protein" evidence="2">
    <location>
        <begin position="17"/>
        <end position="97"/>
    </location>
</feature>
<reference evidence="3 4" key="1">
    <citation type="journal article" date="2013" name="MBio">
        <title>Genome sequencing of the plant pathogen Taphrina deformans, the causal agent of peach leaf curl.</title>
        <authorList>
            <person name="Cisse O.H."/>
            <person name="Almeida J.M.G.C.F."/>
            <person name="Fonseca A."/>
            <person name="Kumar A.A."/>
            <person name="Salojaervi J."/>
            <person name="Overmyer K."/>
            <person name="Hauser P.M."/>
            <person name="Pagni M."/>
        </authorList>
    </citation>
    <scope>NUCLEOTIDE SEQUENCE [LARGE SCALE GENOMIC DNA]</scope>
    <source>
        <strain evidence="4">PYCC 5710 / ATCC 11124 / CBS 356.35 / IMI 108563 / JCM 9778 / NBRC 8474</strain>
    </source>
</reference>
<sequence length="97" mass="10020">MRFAIASLFLFGAANAAVLNATWPNVTSVDHSSKNETRPSPSHSVATNGSTYGSNNNQTVTNSNASIIPPAQSAATVEASLMSFTGVFLIMGIAMSV</sequence>
<evidence type="ECO:0000313" key="4">
    <source>
        <dbReference type="Proteomes" id="UP000013776"/>
    </source>
</evidence>
<keyword evidence="4" id="KW-1185">Reference proteome</keyword>
<feature type="region of interest" description="Disordered" evidence="1">
    <location>
        <begin position="27"/>
        <end position="64"/>
    </location>
</feature>
<accession>S0BEE0</accession>
<proteinExistence type="predicted"/>
<keyword evidence="2" id="KW-0732">Signal</keyword>
<evidence type="ECO:0000313" key="3">
    <source>
        <dbReference type="EMBL" id="CCG84897.1"/>
    </source>
</evidence>
<comment type="caution">
    <text evidence="3">The sequence shown here is derived from an EMBL/GenBank/DDBJ whole genome shotgun (WGS) entry which is preliminary data.</text>
</comment>
<dbReference type="Proteomes" id="UP000013776">
    <property type="component" value="Unassembled WGS sequence"/>
</dbReference>
<evidence type="ECO:0008006" key="5">
    <source>
        <dbReference type="Google" id="ProtNLM"/>
    </source>
</evidence>
<name>S0BEE0_TAPDE</name>